<evidence type="ECO:0000313" key="1">
    <source>
        <dbReference type="EMBL" id="MDN4075275.1"/>
    </source>
</evidence>
<accession>A0ABT8EBL1</accession>
<sequence length="42" mass="4639">MNKMNLTLENLEKYPIMPKQNGPNLEGVAATQHAVESALETL</sequence>
<proteinExistence type="predicted"/>
<keyword evidence="2" id="KW-1185">Reference proteome</keyword>
<dbReference type="Proteomes" id="UP001168694">
    <property type="component" value="Unassembled WGS sequence"/>
</dbReference>
<name>A0ABT8EBL1_9BACL</name>
<organism evidence="1 2">
    <name type="scientific">Fictibacillus terranigra</name>
    <dbReference type="NCBI Taxonomy" id="3058424"/>
    <lineage>
        <taxon>Bacteria</taxon>
        <taxon>Bacillati</taxon>
        <taxon>Bacillota</taxon>
        <taxon>Bacilli</taxon>
        <taxon>Bacillales</taxon>
        <taxon>Fictibacillaceae</taxon>
        <taxon>Fictibacillus</taxon>
    </lineage>
</organism>
<evidence type="ECO:0000313" key="2">
    <source>
        <dbReference type="Proteomes" id="UP001168694"/>
    </source>
</evidence>
<dbReference type="RefSeq" id="WP_290401391.1">
    <property type="nucleotide sequence ID" value="NZ_JAUHLN010000005.1"/>
</dbReference>
<dbReference type="EMBL" id="JAUHLN010000005">
    <property type="protein sequence ID" value="MDN4075275.1"/>
    <property type="molecule type" value="Genomic_DNA"/>
</dbReference>
<reference evidence="1" key="1">
    <citation type="submission" date="2023-06" db="EMBL/GenBank/DDBJ databases">
        <title>Draft Genome Sequences of Representative Paenibacillus Polymyxa, Bacillus cereus, Fictibacillus sp., and Brevibacillus agri Strains Isolated from Amazonian Dark Earth.</title>
        <authorList>
            <person name="Pellegrinetti T.A."/>
            <person name="Cunha I.C.M."/>
            <person name="Chaves M.G."/>
            <person name="Freitas A.S."/>
            <person name="Silva A.V.R."/>
            <person name="Tsai S.M."/>
            <person name="Mendes L.W."/>
        </authorList>
    </citation>
    <scope>NUCLEOTIDE SEQUENCE</scope>
    <source>
        <strain evidence="1">CENA-BCM004</strain>
    </source>
</reference>
<protein>
    <submittedName>
        <fullName evidence="1">Uncharacterized protein</fullName>
    </submittedName>
</protein>
<comment type="caution">
    <text evidence="1">The sequence shown here is derived from an EMBL/GenBank/DDBJ whole genome shotgun (WGS) entry which is preliminary data.</text>
</comment>
<gene>
    <name evidence="1" type="ORF">QYF49_20110</name>
</gene>